<evidence type="ECO:0000256" key="1">
    <source>
        <dbReference type="ARBA" id="ARBA00004141"/>
    </source>
</evidence>
<dbReference type="InterPro" id="IPR020845">
    <property type="entry name" value="AMP-binding_CS"/>
</dbReference>
<name>A0A286UI13_9AGAM</name>
<accession>A0A286UI13</accession>
<dbReference type="Pfam" id="PF25539">
    <property type="entry name" value="Bestrophin_2"/>
    <property type="match status" value="2"/>
</dbReference>
<dbReference type="GO" id="GO:0016405">
    <property type="term" value="F:CoA-ligase activity"/>
    <property type="evidence" value="ECO:0007669"/>
    <property type="project" value="TreeGrafter"/>
</dbReference>
<protein>
    <submittedName>
        <fullName evidence="13">4-coumarate-ligase 2</fullName>
    </submittedName>
</protein>
<keyword evidence="4" id="KW-0436">Ligase</keyword>
<dbReference type="InterPro" id="IPR042099">
    <property type="entry name" value="ANL_N_sf"/>
</dbReference>
<keyword evidence="5 10" id="KW-0812">Transmembrane</keyword>
<keyword evidence="3" id="KW-0813">Transport</keyword>
<organism evidence="13 14">
    <name type="scientific">Pyrrhoderma noxium</name>
    <dbReference type="NCBI Taxonomy" id="2282107"/>
    <lineage>
        <taxon>Eukaryota</taxon>
        <taxon>Fungi</taxon>
        <taxon>Dikarya</taxon>
        <taxon>Basidiomycota</taxon>
        <taxon>Agaricomycotina</taxon>
        <taxon>Agaricomycetes</taxon>
        <taxon>Hymenochaetales</taxon>
        <taxon>Hymenochaetaceae</taxon>
        <taxon>Pyrrhoderma</taxon>
    </lineage>
</organism>
<dbReference type="AlphaFoldDB" id="A0A286UI13"/>
<keyword evidence="8 10" id="KW-0472">Membrane</keyword>
<evidence type="ECO:0000259" key="12">
    <source>
        <dbReference type="Pfam" id="PF13193"/>
    </source>
</evidence>
<dbReference type="EMBL" id="NBII01000004">
    <property type="protein sequence ID" value="PAV19253.1"/>
    <property type="molecule type" value="Genomic_DNA"/>
</dbReference>
<dbReference type="STRING" id="2282107.A0A286UI13"/>
<evidence type="ECO:0000256" key="3">
    <source>
        <dbReference type="ARBA" id="ARBA00022448"/>
    </source>
</evidence>
<proteinExistence type="inferred from homology"/>
<dbReference type="Gene3D" id="3.30.300.30">
    <property type="match status" value="1"/>
</dbReference>
<dbReference type="Pfam" id="PF00501">
    <property type="entry name" value="AMP-binding"/>
    <property type="match status" value="1"/>
</dbReference>
<dbReference type="InterPro" id="IPR045851">
    <property type="entry name" value="AMP-bd_C_sf"/>
</dbReference>
<dbReference type="InParanoid" id="A0A286UI13"/>
<keyword evidence="7" id="KW-0406">Ion transport</keyword>
<feature type="domain" description="AMP-dependent synthetase/ligase" evidence="11">
    <location>
        <begin position="30"/>
        <end position="410"/>
    </location>
</feature>
<dbReference type="InterPro" id="IPR025110">
    <property type="entry name" value="AMP-bd_C"/>
</dbReference>
<gene>
    <name evidence="13" type="ORF">PNOK_0418600</name>
</gene>
<evidence type="ECO:0000256" key="9">
    <source>
        <dbReference type="SAM" id="MobiDB-lite"/>
    </source>
</evidence>
<evidence type="ECO:0000256" key="8">
    <source>
        <dbReference type="ARBA" id="ARBA00023136"/>
    </source>
</evidence>
<dbReference type="CDD" id="cd05911">
    <property type="entry name" value="Firefly_Luc_like"/>
    <property type="match status" value="1"/>
</dbReference>
<dbReference type="Proteomes" id="UP000217199">
    <property type="component" value="Unassembled WGS sequence"/>
</dbReference>
<evidence type="ECO:0000256" key="6">
    <source>
        <dbReference type="ARBA" id="ARBA00022989"/>
    </source>
</evidence>
<dbReference type="PROSITE" id="PS00455">
    <property type="entry name" value="AMP_BINDING"/>
    <property type="match status" value="1"/>
</dbReference>
<evidence type="ECO:0000256" key="10">
    <source>
        <dbReference type="SAM" id="Phobius"/>
    </source>
</evidence>
<feature type="transmembrane region" description="Helical" evidence="10">
    <location>
        <begin position="1042"/>
        <end position="1063"/>
    </location>
</feature>
<dbReference type="GO" id="GO:0005254">
    <property type="term" value="F:chloride channel activity"/>
    <property type="evidence" value="ECO:0007669"/>
    <property type="project" value="InterPro"/>
</dbReference>
<dbReference type="PANTHER" id="PTHR24096:SF149">
    <property type="entry name" value="AMP-BINDING DOMAIN-CONTAINING PROTEIN-RELATED"/>
    <property type="match status" value="1"/>
</dbReference>
<dbReference type="Gene3D" id="3.40.50.12780">
    <property type="entry name" value="N-terminal domain of ligase-like"/>
    <property type="match status" value="1"/>
</dbReference>
<dbReference type="InterPro" id="IPR000873">
    <property type="entry name" value="AMP-dep_synth/lig_dom"/>
</dbReference>
<feature type="region of interest" description="Disordered" evidence="9">
    <location>
        <begin position="848"/>
        <end position="875"/>
    </location>
</feature>
<feature type="region of interest" description="Disordered" evidence="9">
    <location>
        <begin position="719"/>
        <end position="743"/>
    </location>
</feature>
<comment type="caution">
    <text evidence="13">The sequence shown here is derived from an EMBL/GenBank/DDBJ whole genome shotgun (WGS) entry which is preliminary data.</text>
</comment>
<dbReference type="InterPro" id="IPR044669">
    <property type="entry name" value="YneE/VCCN1/2-like"/>
</dbReference>
<dbReference type="SUPFAM" id="SSF56801">
    <property type="entry name" value="Acetyl-CoA synthetase-like"/>
    <property type="match status" value="1"/>
</dbReference>
<dbReference type="GO" id="GO:0016020">
    <property type="term" value="C:membrane"/>
    <property type="evidence" value="ECO:0007669"/>
    <property type="project" value="UniProtKB-SubCell"/>
</dbReference>
<evidence type="ECO:0000313" key="13">
    <source>
        <dbReference type="EMBL" id="PAV19253.1"/>
    </source>
</evidence>
<feature type="compositionally biased region" description="Basic and acidic residues" evidence="9">
    <location>
        <begin position="865"/>
        <end position="875"/>
    </location>
</feature>
<dbReference type="OrthoDB" id="1368at2759"/>
<keyword evidence="14" id="KW-1185">Reference proteome</keyword>
<comment type="subcellular location">
    <subcellularLocation>
        <location evidence="1">Membrane</location>
        <topology evidence="1">Multi-pass membrane protein</topology>
    </subcellularLocation>
</comment>
<sequence length="1147" mass="128613">MIIKSRYPEPDVPIRNILSFIFDEWKFSWDKPVYIDSEDPTQVITVSQLRNLTRRIGCGLQKFADVRPGDVVMLCTPNSLLVPPVMLGIVCAGAALSGSNPKSTESELKYQINDTGAKIFFVGRETVDIITHCLKSLGMSTDKVFLLTTEKSKRTDGVKTVGDLLEYGEIDWERPRNYDEMHERIAALNYSSGTTGPPKGCKITMYNIVAHCVQSQMLRDLGREDARKRGCPLPDTERVLVFVPFYHAMGQQHYVFNALKFGDTTYVMNAYSFPKLLTCISSCKITTFAVVPPIVVSLAKHPLVQETDLSSLRSLLCGAAPLGAETQIQAEEAMTRKGTKVIIQQAWGMSEVTLAATSFFPLERDPDVTGVGYINPGMEARIVDDNGKDVNPGGEGEILLKGPNVFEGYWRKEKETKEAFVDGCWYKTGDIAVVKRDGIIHIVDRKKELIKVKGLQVAPAELEDLLLKNPDVEDAAVIGIQGEGTEYPRAYIVPSRPGISSKSIQNYVAKHVARHKHLTGGVVFVDVIPKNGSGKILRRQLRERAKKETISRSELQLKLTFATENLWRHLPSSGHHLLLPASNDQGEDVLIPLAPPREVASWTFGRGTVLWKVWPAVLLYTLFATGVTTISKTTRLSLEVPQILITVLGVVLGLTISYRVSSGYERYTLGRSLWSDLVKNSRTFGRLVWIHIPLKAKKDKEEEELGLSAENIIITNPKTEKTHNKGDESPFCGSTPMKKDDDLPALPRDEEDEALQMMHEKRIILDLIEGFVVAVKHHLRGELGIFYEDLYPLVKPFHDQPSFQQYLEHRQNASLPVPTPNKPLNNPSLFNITFPAAILRSTYQRLPDLENQNDGPGSHNFPSELHQDIQDHHVPDDPTAPLLLPACPRHQQPYILNPELMPFASVVTSLFSFGSKLRKPKEESGRIFSTVNINSEGDFRREPRIIGPPETKYHPLVAGGGSNIPLEILRCISIWCNAIEERGNVPAYSFSYLYTCISTFEDSLSALERVLTTPIPFIYSACIRQLIWLYLLVLPFQLIGEFGWYTILGVAFASFFYLGLLAIGSELEQPFGYDENDLDLDLYCREIVHAEIESLKHLRCPNAYFPHDNEHEESEQNRNSSRSINGERLGRASAVIKLAELSCKHKE</sequence>
<evidence type="ECO:0000313" key="14">
    <source>
        <dbReference type="Proteomes" id="UP000217199"/>
    </source>
</evidence>
<reference evidence="13 14" key="1">
    <citation type="journal article" date="2017" name="Mol. Ecol.">
        <title>Comparative and population genomic landscape of Phellinus noxius: A hypervariable fungus causing root rot in trees.</title>
        <authorList>
            <person name="Chung C.L."/>
            <person name="Lee T.J."/>
            <person name="Akiba M."/>
            <person name="Lee H.H."/>
            <person name="Kuo T.H."/>
            <person name="Liu D."/>
            <person name="Ke H.M."/>
            <person name="Yokoi T."/>
            <person name="Roa M.B."/>
            <person name="Lu M.J."/>
            <person name="Chang Y.Y."/>
            <person name="Ann P.J."/>
            <person name="Tsai J.N."/>
            <person name="Chen C.Y."/>
            <person name="Tzean S.S."/>
            <person name="Ota Y."/>
            <person name="Hattori T."/>
            <person name="Sahashi N."/>
            <person name="Liou R.F."/>
            <person name="Kikuchi T."/>
            <person name="Tsai I.J."/>
        </authorList>
    </citation>
    <scope>NUCLEOTIDE SEQUENCE [LARGE SCALE GENOMIC DNA]</scope>
    <source>
        <strain evidence="13 14">FFPRI411160</strain>
    </source>
</reference>
<comment type="similarity">
    <text evidence="2">Belongs to the ATP-dependent AMP-binding enzyme family.</text>
</comment>
<keyword evidence="6 10" id="KW-1133">Transmembrane helix</keyword>
<feature type="compositionally biased region" description="Basic and acidic residues" evidence="9">
    <location>
        <begin position="719"/>
        <end position="728"/>
    </location>
</feature>
<evidence type="ECO:0000259" key="11">
    <source>
        <dbReference type="Pfam" id="PF00501"/>
    </source>
</evidence>
<feature type="domain" description="AMP-binding enzyme C-terminal" evidence="12">
    <location>
        <begin position="461"/>
        <end position="535"/>
    </location>
</feature>
<dbReference type="Pfam" id="PF13193">
    <property type="entry name" value="AMP-binding_C"/>
    <property type="match status" value="1"/>
</dbReference>
<evidence type="ECO:0000256" key="5">
    <source>
        <dbReference type="ARBA" id="ARBA00022692"/>
    </source>
</evidence>
<dbReference type="PANTHER" id="PTHR24096">
    <property type="entry name" value="LONG-CHAIN-FATTY-ACID--COA LIGASE"/>
    <property type="match status" value="1"/>
</dbReference>
<evidence type="ECO:0000256" key="4">
    <source>
        <dbReference type="ARBA" id="ARBA00022598"/>
    </source>
</evidence>
<evidence type="ECO:0000256" key="7">
    <source>
        <dbReference type="ARBA" id="ARBA00023065"/>
    </source>
</evidence>
<evidence type="ECO:0000256" key="2">
    <source>
        <dbReference type="ARBA" id="ARBA00006432"/>
    </source>
</evidence>